<sequence length="198" mass="22975">MKFSQLFLAIAAISITYADFWMVYQHRYAQIGLTEDTSYGASFIRDMSEWTCEADTFTHRIHPDRRNISGQNYGVQFEPWNPQPGPLWHDPLRSVNMNLDQSPIGQQTISIHNNYTMVDVNNDTSGQCYLNRSVIFDLDCWYQHPDPSITQLHVNINGSSMFFYESDIEVSEEVYSWKDILRDRALPTPVPLTRPEGQ</sequence>
<evidence type="ECO:0000313" key="2">
    <source>
        <dbReference type="Proteomes" id="UP000319160"/>
    </source>
</evidence>
<evidence type="ECO:0000313" key="1">
    <source>
        <dbReference type="EMBL" id="TRX97984.1"/>
    </source>
</evidence>
<dbReference type="Proteomes" id="UP000319160">
    <property type="component" value="Unassembled WGS sequence"/>
</dbReference>
<protein>
    <submittedName>
        <fullName evidence="1">Uncharacterized protein</fullName>
    </submittedName>
</protein>
<name>A0A553ICR3_9PEZI</name>
<comment type="caution">
    <text evidence="1">The sequence shown here is derived from an EMBL/GenBank/DDBJ whole genome shotgun (WGS) entry which is preliminary data.</text>
</comment>
<accession>A0A553ICR3</accession>
<proteinExistence type="predicted"/>
<dbReference type="EMBL" id="VFLP01000004">
    <property type="protein sequence ID" value="TRX97984.1"/>
    <property type="molecule type" value="Genomic_DNA"/>
</dbReference>
<dbReference type="OrthoDB" id="4651086at2759"/>
<keyword evidence="2" id="KW-1185">Reference proteome</keyword>
<reference evidence="2" key="1">
    <citation type="submission" date="2019-06" db="EMBL/GenBank/DDBJ databases">
        <title>Draft genome sequence of the griseofulvin-producing fungus Xylaria cubensis strain G536.</title>
        <authorList>
            <person name="Mead M.E."/>
            <person name="Raja H.A."/>
            <person name="Steenwyk J.L."/>
            <person name="Knowles S.L."/>
            <person name="Oberlies N.H."/>
            <person name="Rokas A."/>
        </authorList>
    </citation>
    <scope>NUCLEOTIDE SEQUENCE [LARGE SCALE GENOMIC DNA]</scope>
    <source>
        <strain evidence="2">G536</strain>
    </source>
</reference>
<dbReference type="AlphaFoldDB" id="A0A553ICR3"/>
<gene>
    <name evidence="1" type="ORF">FHL15_001194</name>
</gene>
<organism evidence="1 2">
    <name type="scientific">Xylaria flabelliformis</name>
    <dbReference type="NCBI Taxonomy" id="2512241"/>
    <lineage>
        <taxon>Eukaryota</taxon>
        <taxon>Fungi</taxon>
        <taxon>Dikarya</taxon>
        <taxon>Ascomycota</taxon>
        <taxon>Pezizomycotina</taxon>
        <taxon>Sordariomycetes</taxon>
        <taxon>Xylariomycetidae</taxon>
        <taxon>Xylariales</taxon>
        <taxon>Xylariaceae</taxon>
        <taxon>Xylaria</taxon>
    </lineage>
</organism>